<evidence type="ECO:0000256" key="1">
    <source>
        <dbReference type="ARBA" id="ARBA00004613"/>
    </source>
</evidence>
<comment type="catalytic activity">
    <reaction evidence="9">
        <text>feruloyl-polysaccharide + H2O = ferulate + polysaccharide.</text>
        <dbReference type="EC" id="3.1.1.73"/>
    </reaction>
</comment>
<evidence type="ECO:0000256" key="8">
    <source>
        <dbReference type="ARBA" id="ARBA00023326"/>
    </source>
</evidence>
<protein>
    <recommendedName>
        <fullName evidence="2">feruloyl esterase</fullName>
        <ecNumber evidence="2">3.1.1.73</ecNumber>
    </recommendedName>
</protein>
<dbReference type="PANTHER" id="PTHR38050">
    <property type="match status" value="1"/>
</dbReference>
<sequence>MGMLATLALTALAVSQVTASSSSSAACKKTHHEGFNNDTSSHTIRSGKFDRTYAVKVPAGYNKKLGKQWPLILDFHGNSGTPWQQYQNSRYFDYAKGQQYLVVYPAGYEGSWQGPSYANDEVDDLHFVTDLTTHLKTEYCIDESRMYASGKSNGGGFVDTLACSDNGDEFSAFAMAAAALYTDTKLSDCSKKRAILESHGDEDQTIPYHPTKDGSGGPLPAVGKWVGWWGQRICDSNAKAKYSKDLGGYNTTTYSCGGRNEVVKHYQIFELGHCWPNAFSNNWDASDNYNQTKRRCLDKSLDFTPVVLDFFSKWNSSNAP</sequence>
<keyword evidence="12" id="KW-1185">Reference proteome</keyword>
<accession>A0A2S6CIH0</accession>
<keyword evidence="5 10" id="KW-0732">Signal</keyword>
<comment type="caution">
    <text evidence="11">The sequence shown here is derived from an EMBL/GenBank/DDBJ whole genome shotgun (WGS) entry which is preliminary data.</text>
</comment>
<keyword evidence="4" id="KW-0858">Xylan degradation</keyword>
<comment type="subcellular location">
    <subcellularLocation>
        <location evidence="1">Secreted</location>
    </subcellularLocation>
</comment>
<dbReference type="Proteomes" id="UP000237631">
    <property type="component" value="Unassembled WGS sequence"/>
</dbReference>
<keyword evidence="3" id="KW-0964">Secreted</keyword>
<dbReference type="GO" id="GO:0030600">
    <property type="term" value="F:feruloyl esterase activity"/>
    <property type="evidence" value="ECO:0007669"/>
    <property type="project" value="UniProtKB-EC"/>
</dbReference>
<feature type="chain" id="PRO_5015733120" description="feruloyl esterase" evidence="10">
    <location>
        <begin position="20"/>
        <end position="320"/>
    </location>
</feature>
<dbReference type="GO" id="GO:0045493">
    <property type="term" value="P:xylan catabolic process"/>
    <property type="evidence" value="ECO:0007669"/>
    <property type="project" value="UniProtKB-KW"/>
</dbReference>
<dbReference type="InterPro" id="IPR029058">
    <property type="entry name" value="AB_hydrolase_fold"/>
</dbReference>
<evidence type="ECO:0000256" key="4">
    <source>
        <dbReference type="ARBA" id="ARBA00022651"/>
    </source>
</evidence>
<organism evidence="11 12">
    <name type="scientific">Cercospora berteroae</name>
    <dbReference type="NCBI Taxonomy" id="357750"/>
    <lineage>
        <taxon>Eukaryota</taxon>
        <taxon>Fungi</taxon>
        <taxon>Dikarya</taxon>
        <taxon>Ascomycota</taxon>
        <taxon>Pezizomycotina</taxon>
        <taxon>Dothideomycetes</taxon>
        <taxon>Dothideomycetidae</taxon>
        <taxon>Mycosphaerellales</taxon>
        <taxon>Mycosphaerellaceae</taxon>
        <taxon>Cercospora</taxon>
    </lineage>
</organism>
<dbReference type="AlphaFoldDB" id="A0A2S6CIH0"/>
<evidence type="ECO:0000256" key="7">
    <source>
        <dbReference type="ARBA" id="ARBA00023277"/>
    </source>
</evidence>
<feature type="signal peptide" evidence="10">
    <location>
        <begin position="1"/>
        <end position="19"/>
    </location>
</feature>
<dbReference type="Gene3D" id="3.40.50.1820">
    <property type="entry name" value="alpha/beta hydrolase"/>
    <property type="match status" value="1"/>
</dbReference>
<keyword evidence="8" id="KW-0624">Polysaccharide degradation</keyword>
<dbReference type="EMBL" id="PNEN01000385">
    <property type="protein sequence ID" value="PPJ59522.1"/>
    <property type="molecule type" value="Genomic_DNA"/>
</dbReference>
<keyword evidence="7" id="KW-0119">Carbohydrate metabolism</keyword>
<evidence type="ECO:0000256" key="2">
    <source>
        <dbReference type="ARBA" id="ARBA00013091"/>
    </source>
</evidence>
<evidence type="ECO:0000256" key="6">
    <source>
        <dbReference type="ARBA" id="ARBA00022801"/>
    </source>
</evidence>
<evidence type="ECO:0000256" key="3">
    <source>
        <dbReference type="ARBA" id="ARBA00022525"/>
    </source>
</evidence>
<dbReference type="InterPro" id="IPR043595">
    <property type="entry name" value="FaeB/C/D"/>
</dbReference>
<evidence type="ECO:0000313" key="12">
    <source>
        <dbReference type="Proteomes" id="UP000237631"/>
    </source>
</evidence>
<evidence type="ECO:0000313" key="11">
    <source>
        <dbReference type="EMBL" id="PPJ59522.1"/>
    </source>
</evidence>
<name>A0A2S6CIH0_9PEZI</name>
<evidence type="ECO:0000256" key="5">
    <source>
        <dbReference type="ARBA" id="ARBA00022729"/>
    </source>
</evidence>
<keyword evidence="6" id="KW-0378">Hydrolase</keyword>
<evidence type="ECO:0000256" key="9">
    <source>
        <dbReference type="ARBA" id="ARBA00034075"/>
    </source>
</evidence>
<dbReference type="OrthoDB" id="424610at2759"/>
<proteinExistence type="predicted"/>
<dbReference type="SUPFAM" id="SSF53474">
    <property type="entry name" value="alpha/beta-Hydrolases"/>
    <property type="match status" value="1"/>
</dbReference>
<evidence type="ECO:0000256" key="10">
    <source>
        <dbReference type="SAM" id="SignalP"/>
    </source>
</evidence>
<gene>
    <name evidence="11" type="ORF">CBER1_08876</name>
</gene>
<dbReference type="STRING" id="357750.A0A2S6CIH0"/>
<dbReference type="EC" id="3.1.1.73" evidence="2"/>
<dbReference type="PANTHER" id="PTHR38050:SF2">
    <property type="entry name" value="FERULOYL ESTERASE C-RELATED"/>
    <property type="match status" value="1"/>
</dbReference>
<dbReference type="GO" id="GO:0005576">
    <property type="term" value="C:extracellular region"/>
    <property type="evidence" value="ECO:0007669"/>
    <property type="project" value="UniProtKB-SubCell"/>
</dbReference>
<reference evidence="12" key="1">
    <citation type="journal article" date="2017" name="bioRxiv">
        <title>Conservation of a gene cluster reveals novel cercosporin biosynthetic mechanisms and extends production to the genus Colletotrichum.</title>
        <authorList>
            <person name="de Jonge R."/>
            <person name="Ebert M.K."/>
            <person name="Huitt-Roehl C.R."/>
            <person name="Pal P."/>
            <person name="Suttle J.C."/>
            <person name="Spanner R.E."/>
            <person name="Neubauer J.D."/>
            <person name="Jurick W.M.II."/>
            <person name="Stott K.A."/>
            <person name="Secor G.A."/>
            <person name="Thomma B.P.H.J."/>
            <person name="Van de Peer Y."/>
            <person name="Townsend C.A."/>
            <person name="Bolton M.D."/>
        </authorList>
    </citation>
    <scope>NUCLEOTIDE SEQUENCE [LARGE SCALE GENOMIC DNA]</scope>
    <source>
        <strain evidence="12">CBS538.71</strain>
    </source>
</reference>